<evidence type="ECO:0000313" key="2">
    <source>
        <dbReference type="Proteomes" id="UP000004079"/>
    </source>
</evidence>
<evidence type="ECO:0000313" key="1">
    <source>
        <dbReference type="EMBL" id="EFB31279.1"/>
    </source>
</evidence>
<dbReference type="Proteomes" id="UP000004079">
    <property type="component" value="Unassembled WGS sequence"/>
</dbReference>
<sequence length="44" mass="5018">MHHSSLYAVDNKLNGLQHQRDLCFRPYSPSMVYPASGDLTKNKP</sequence>
<reference evidence="1 2" key="1">
    <citation type="submission" date="2009-11" db="EMBL/GenBank/DDBJ databases">
        <authorList>
            <person name="Weinstock G."/>
            <person name="Sodergren E."/>
            <person name="Clifton S."/>
            <person name="Fulton L."/>
            <person name="Fulton B."/>
            <person name="Courtney L."/>
            <person name="Fronick C."/>
            <person name="Harrison M."/>
            <person name="Strong C."/>
            <person name="Farmer C."/>
            <person name="Delahaunty K."/>
            <person name="Markovic C."/>
            <person name="Hall O."/>
            <person name="Minx P."/>
            <person name="Tomlinson C."/>
            <person name="Mitreva M."/>
            <person name="Nelson J."/>
            <person name="Hou S."/>
            <person name="Wollam A."/>
            <person name="Pepin K.H."/>
            <person name="Johnson M."/>
            <person name="Bhonagiri V."/>
            <person name="Nash W.E."/>
            <person name="Warren W."/>
            <person name="Chinwalla A."/>
            <person name="Mardis E.R."/>
            <person name="Wilson R.K."/>
        </authorList>
    </citation>
    <scope>NUCLEOTIDE SEQUENCE [LARGE SCALE GENOMIC DNA]</scope>
    <source>
        <strain evidence="1 2">F0302</strain>
    </source>
</reference>
<dbReference type="AlphaFoldDB" id="D1QTU9"/>
<protein>
    <submittedName>
        <fullName evidence="1">Uncharacterized protein</fullName>
    </submittedName>
</protein>
<dbReference type="EMBL" id="ACUZ02000039">
    <property type="protein sequence ID" value="EFB31279.1"/>
    <property type="molecule type" value="Genomic_DNA"/>
</dbReference>
<gene>
    <name evidence="1" type="ORF">HMPREF0971_02430</name>
</gene>
<name>D1QTU9_9BACT</name>
<accession>D1QTU9</accession>
<comment type="caution">
    <text evidence="1">The sequence shown here is derived from an EMBL/GenBank/DDBJ whole genome shotgun (WGS) entry which is preliminary data.</text>
</comment>
<organism evidence="1 2">
    <name type="scientific">Segatella oris F0302</name>
    <dbReference type="NCBI Taxonomy" id="649760"/>
    <lineage>
        <taxon>Bacteria</taxon>
        <taxon>Pseudomonadati</taxon>
        <taxon>Bacteroidota</taxon>
        <taxon>Bacteroidia</taxon>
        <taxon>Bacteroidales</taxon>
        <taxon>Prevotellaceae</taxon>
        <taxon>Segatella</taxon>
    </lineage>
</organism>
<proteinExistence type="predicted"/>
<dbReference type="HOGENOM" id="CLU_3220228_0_0_10"/>
<dbReference type="STRING" id="649760.HMPREF0971_02430"/>